<keyword evidence="2 4" id="KW-0238">DNA-binding</keyword>
<reference evidence="6 7" key="1">
    <citation type="submission" date="2014-11" db="EMBL/GenBank/DDBJ databases">
        <title>Genomics and ecophysiology of heterotrophic nitrogen fixing bacteria isolated from estuarine surface water.</title>
        <authorList>
            <person name="Bentzon-Tilia M."/>
            <person name="Severin I."/>
            <person name="Hansen L.H."/>
            <person name="Riemann L."/>
        </authorList>
    </citation>
    <scope>NUCLEOTIDE SEQUENCE [LARGE SCALE GENOMIC DNA]</scope>
    <source>
        <strain evidence="6 7">BAL398</strain>
    </source>
</reference>
<keyword evidence="3" id="KW-0804">Transcription</keyword>
<comment type="caution">
    <text evidence="6">The sequence shown here is derived from an EMBL/GenBank/DDBJ whole genome shotgun (WGS) entry which is preliminary data.</text>
</comment>
<evidence type="ECO:0000256" key="1">
    <source>
        <dbReference type="ARBA" id="ARBA00023015"/>
    </source>
</evidence>
<dbReference type="InterPro" id="IPR023772">
    <property type="entry name" value="DNA-bd_HTH_TetR-type_CS"/>
</dbReference>
<protein>
    <submittedName>
        <fullName evidence="6">TetR family transcriptional regulator</fullName>
    </submittedName>
</protein>
<dbReference type="PANTHER" id="PTHR30055">
    <property type="entry name" value="HTH-TYPE TRANSCRIPTIONAL REGULATOR RUTR"/>
    <property type="match status" value="1"/>
</dbReference>
<accession>A0A0D7EXL9</accession>
<dbReference type="SUPFAM" id="SSF46689">
    <property type="entry name" value="Homeodomain-like"/>
    <property type="match status" value="1"/>
</dbReference>
<dbReference type="InterPro" id="IPR009057">
    <property type="entry name" value="Homeodomain-like_sf"/>
</dbReference>
<evidence type="ECO:0000256" key="4">
    <source>
        <dbReference type="PROSITE-ProRule" id="PRU00335"/>
    </source>
</evidence>
<dbReference type="PRINTS" id="PR00455">
    <property type="entry name" value="HTHTETR"/>
</dbReference>
<dbReference type="Proteomes" id="UP000032515">
    <property type="component" value="Unassembled WGS sequence"/>
</dbReference>
<dbReference type="PATRIC" id="fig|1076.23.peg.852"/>
<organism evidence="6 7">
    <name type="scientific">Rhodopseudomonas palustris</name>
    <dbReference type="NCBI Taxonomy" id="1076"/>
    <lineage>
        <taxon>Bacteria</taxon>
        <taxon>Pseudomonadati</taxon>
        <taxon>Pseudomonadota</taxon>
        <taxon>Alphaproteobacteria</taxon>
        <taxon>Hyphomicrobiales</taxon>
        <taxon>Nitrobacteraceae</taxon>
        <taxon>Rhodopseudomonas</taxon>
    </lineage>
</organism>
<evidence type="ECO:0000313" key="7">
    <source>
        <dbReference type="Proteomes" id="UP000032515"/>
    </source>
</evidence>
<dbReference type="Gene3D" id="1.10.357.10">
    <property type="entry name" value="Tetracycline Repressor, domain 2"/>
    <property type="match status" value="1"/>
</dbReference>
<name>A0A0D7EXL9_RHOPL</name>
<dbReference type="PROSITE" id="PS50977">
    <property type="entry name" value="HTH_TETR_2"/>
    <property type="match status" value="1"/>
</dbReference>
<dbReference type="EMBL" id="JXXE01000154">
    <property type="protein sequence ID" value="KIZ45361.1"/>
    <property type="molecule type" value="Genomic_DNA"/>
</dbReference>
<sequence length="216" mass="23443">MATASPTRLTPRKSPRQARATATLEAILEATIQVLVVTGPARLTTTRVAERAGVSVGTMYQYFPNKQALMYAVTEQYLGIVADSVEQACRQHHGAPIGQMAEALVEALWHANVVRCDATRALYLVAAEVDTAALVEHFFKRVEIATAAMFATAADAEFVDLAIVNLTLLNSLFGTIRSLFDRSLPKPWACGLQQQLIFMSRSYLEAAKTPFPAAAS</sequence>
<dbReference type="GO" id="GO:0003700">
    <property type="term" value="F:DNA-binding transcription factor activity"/>
    <property type="evidence" value="ECO:0007669"/>
    <property type="project" value="TreeGrafter"/>
</dbReference>
<dbReference type="Pfam" id="PF00440">
    <property type="entry name" value="TetR_N"/>
    <property type="match status" value="1"/>
</dbReference>
<evidence type="ECO:0000313" key="6">
    <source>
        <dbReference type="EMBL" id="KIZ45361.1"/>
    </source>
</evidence>
<proteinExistence type="predicted"/>
<dbReference type="PROSITE" id="PS01081">
    <property type="entry name" value="HTH_TETR_1"/>
    <property type="match status" value="1"/>
</dbReference>
<dbReference type="InterPro" id="IPR050109">
    <property type="entry name" value="HTH-type_TetR-like_transc_reg"/>
</dbReference>
<feature type="DNA-binding region" description="H-T-H motif" evidence="4">
    <location>
        <begin position="44"/>
        <end position="63"/>
    </location>
</feature>
<evidence type="ECO:0000259" key="5">
    <source>
        <dbReference type="PROSITE" id="PS50977"/>
    </source>
</evidence>
<evidence type="ECO:0000256" key="2">
    <source>
        <dbReference type="ARBA" id="ARBA00023125"/>
    </source>
</evidence>
<keyword evidence="1" id="KW-0805">Transcription regulation</keyword>
<evidence type="ECO:0000256" key="3">
    <source>
        <dbReference type="ARBA" id="ARBA00023163"/>
    </source>
</evidence>
<feature type="domain" description="HTH tetR-type" evidence="5">
    <location>
        <begin position="21"/>
        <end position="81"/>
    </location>
</feature>
<dbReference type="AlphaFoldDB" id="A0A0D7EXL9"/>
<dbReference type="OrthoDB" id="9808189at2"/>
<dbReference type="InterPro" id="IPR001647">
    <property type="entry name" value="HTH_TetR"/>
</dbReference>
<dbReference type="GO" id="GO:0000976">
    <property type="term" value="F:transcription cis-regulatory region binding"/>
    <property type="evidence" value="ECO:0007669"/>
    <property type="project" value="TreeGrafter"/>
</dbReference>
<dbReference type="PANTHER" id="PTHR30055:SF234">
    <property type="entry name" value="HTH-TYPE TRANSCRIPTIONAL REGULATOR BETI"/>
    <property type="match status" value="1"/>
</dbReference>
<gene>
    <name evidence="6" type="ORF">OO17_08000</name>
</gene>